<dbReference type="InterPro" id="IPR001841">
    <property type="entry name" value="Znf_RING"/>
</dbReference>
<reference evidence="3" key="1">
    <citation type="journal article" date="2023" name="Plant J.">
        <title>Genome sequences and population genomics provide insights into the demographic history, inbreeding, and mutation load of two 'living fossil' tree species of Dipteronia.</title>
        <authorList>
            <person name="Feng Y."/>
            <person name="Comes H.P."/>
            <person name="Chen J."/>
            <person name="Zhu S."/>
            <person name="Lu R."/>
            <person name="Zhang X."/>
            <person name="Li P."/>
            <person name="Qiu J."/>
            <person name="Olsen K.M."/>
            <person name="Qiu Y."/>
        </authorList>
    </citation>
    <scope>NUCLEOTIDE SEQUENCE</scope>
    <source>
        <strain evidence="3">KIB01</strain>
    </source>
</reference>
<dbReference type="Proteomes" id="UP001280121">
    <property type="component" value="Unassembled WGS sequence"/>
</dbReference>
<sequence>MQRSRRHRRRWLQIVGLGGCQSPVSMDGGLKQCRKHIGNSVVYNSHERIGREYSNCVICVEDFEDGDMCGVLNKCEHVYHTYCINKWLTNSKHCPLCRSNVIGNITPSKKEN</sequence>
<proteinExistence type="predicted"/>
<organism evidence="3 4">
    <name type="scientific">Dipteronia dyeriana</name>
    <dbReference type="NCBI Taxonomy" id="168575"/>
    <lineage>
        <taxon>Eukaryota</taxon>
        <taxon>Viridiplantae</taxon>
        <taxon>Streptophyta</taxon>
        <taxon>Embryophyta</taxon>
        <taxon>Tracheophyta</taxon>
        <taxon>Spermatophyta</taxon>
        <taxon>Magnoliopsida</taxon>
        <taxon>eudicotyledons</taxon>
        <taxon>Gunneridae</taxon>
        <taxon>Pentapetalae</taxon>
        <taxon>rosids</taxon>
        <taxon>malvids</taxon>
        <taxon>Sapindales</taxon>
        <taxon>Sapindaceae</taxon>
        <taxon>Hippocastanoideae</taxon>
        <taxon>Acereae</taxon>
        <taxon>Dipteronia</taxon>
    </lineage>
</organism>
<dbReference type="InterPro" id="IPR013083">
    <property type="entry name" value="Znf_RING/FYVE/PHD"/>
</dbReference>
<keyword evidence="1" id="KW-0479">Metal-binding</keyword>
<dbReference type="PANTHER" id="PTHR45676">
    <property type="entry name" value="RING-H2 FINGER PROTEIN ATL51-RELATED"/>
    <property type="match status" value="1"/>
</dbReference>
<evidence type="ECO:0000259" key="2">
    <source>
        <dbReference type="PROSITE" id="PS50089"/>
    </source>
</evidence>
<dbReference type="GO" id="GO:0016567">
    <property type="term" value="P:protein ubiquitination"/>
    <property type="evidence" value="ECO:0007669"/>
    <property type="project" value="TreeGrafter"/>
</dbReference>
<accession>A0AAD9U9F9</accession>
<keyword evidence="1" id="KW-0862">Zinc</keyword>
<name>A0AAD9U9F9_9ROSI</name>
<evidence type="ECO:0000313" key="3">
    <source>
        <dbReference type="EMBL" id="KAK2650336.1"/>
    </source>
</evidence>
<comment type="caution">
    <text evidence="3">The sequence shown here is derived from an EMBL/GenBank/DDBJ whole genome shotgun (WGS) entry which is preliminary data.</text>
</comment>
<gene>
    <name evidence="3" type="ORF">Ddye_017825</name>
</gene>
<dbReference type="PANTHER" id="PTHR45676:SF178">
    <property type="entry name" value="RING-TYPE E3 UBIQUITIN TRANSFERASE"/>
    <property type="match status" value="1"/>
</dbReference>
<dbReference type="EMBL" id="JANJYI010000005">
    <property type="protein sequence ID" value="KAK2650336.1"/>
    <property type="molecule type" value="Genomic_DNA"/>
</dbReference>
<feature type="domain" description="RING-type" evidence="2">
    <location>
        <begin position="56"/>
        <end position="98"/>
    </location>
</feature>
<dbReference type="PROSITE" id="PS50089">
    <property type="entry name" value="ZF_RING_2"/>
    <property type="match status" value="1"/>
</dbReference>
<dbReference type="SUPFAM" id="SSF57850">
    <property type="entry name" value="RING/U-box"/>
    <property type="match status" value="1"/>
</dbReference>
<dbReference type="Gene3D" id="3.30.40.10">
    <property type="entry name" value="Zinc/RING finger domain, C3HC4 (zinc finger)"/>
    <property type="match status" value="1"/>
</dbReference>
<dbReference type="SMART" id="SM00184">
    <property type="entry name" value="RING"/>
    <property type="match status" value="1"/>
</dbReference>
<evidence type="ECO:0000313" key="4">
    <source>
        <dbReference type="Proteomes" id="UP001280121"/>
    </source>
</evidence>
<keyword evidence="4" id="KW-1185">Reference proteome</keyword>
<protein>
    <recommendedName>
        <fullName evidence="2">RING-type domain-containing protein</fullName>
    </recommendedName>
</protein>
<dbReference type="AlphaFoldDB" id="A0AAD9U9F9"/>
<dbReference type="Pfam" id="PF13639">
    <property type="entry name" value="zf-RING_2"/>
    <property type="match status" value="1"/>
</dbReference>
<dbReference type="GO" id="GO:0008270">
    <property type="term" value="F:zinc ion binding"/>
    <property type="evidence" value="ECO:0007669"/>
    <property type="project" value="UniProtKB-KW"/>
</dbReference>
<keyword evidence="1" id="KW-0863">Zinc-finger</keyword>
<evidence type="ECO:0000256" key="1">
    <source>
        <dbReference type="PROSITE-ProRule" id="PRU00175"/>
    </source>
</evidence>